<protein>
    <submittedName>
        <fullName evidence="2">Uncharacterized protein</fullName>
    </submittedName>
</protein>
<evidence type="ECO:0000313" key="2">
    <source>
        <dbReference type="EMBL" id="KAK3777203.1"/>
    </source>
</evidence>
<gene>
    <name evidence="2" type="ORF">RRG08_018770</name>
</gene>
<accession>A0AAE0ZWX8</accession>
<sequence length="82" mass="8891">MNDGQDLCTKEDEQIRWKGEVGVVARVGGGSSGRTKVWATGRGGQNTNSLTAHRSRPSNFSSPYVRAPHPFSLPCPLPFSTF</sequence>
<organism evidence="2 3">
    <name type="scientific">Elysia crispata</name>
    <name type="common">lettuce slug</name>
    <dbReference type="NCBI Taxonomy" id="231223"/>
    <lineage>
        <taxon>Eukaryota</taxon>
        <taxon>Metazoa</taxon>
        <taxon>Spiralia</taxon>
        <taxon>Lophotrochozoa</taxon>
        <taxon>Mollusca</taxon>
        <taxon>Gastropoda</taxon>
        <taxon>Heterobranchia</taxon>
        <taxon>Euthyneura</taxon>
        <taxon>Panpulmonata</taxon>
        <taxon>Sacoglossa</taxon>
        <taxon>Placobranchoidea</taxon>
        <taxon>Plakobranchidae</taxon>
        <taxon>Elysia</taxon>
    </lineage>
</organism>
<dbReference type="EMBL" id="JAWDGP010003110">
    <property type="protein sequence ID" value="KAK3777203.1"/>
    <property type="molecule type" value="Genomic_DNA"/>
</dbReference>
<evidence type="ECO:0000313" key="3">
    <source>
        <dbReference type="Proteomes" id="UP001283361"/>
    </source>
</evidence>
<dbReference type="Proteomes" id="UP001283361">
    <property type="component" value="Unassembled WGS sequence"/>
</dbReference>
<keyword evidence="3" id="KW-1185">Reference proteome</keyword>
<name>A0AAE0ZWX8_9GAST</name>
<proteinExistence type="predicted"/>
<feature type="compositionally biased region" description="Polar residues" evidence="1">
    <location>
        <begin position="45"/>
        <end position="62"/>
    </location>
</feature>
<feature type="region of interest" description="Disordered" evidence="1">
    <location>
        <begin position="26"/>
        <end position="65"/>
    </location>
</feature>
<comment type="caution">
    <text evidence="2">The sequence shown here is derived from an EMBL/GenBank/DDBJ whole genome shotgun (WGS) entry which is preliminary data.</text>
</comment>
<reference evidence="2" key="1">
    <citation type="journal article" date="2023" name="G3 (Bethesda)">
        <title>A reference genome for the long-term kleptoplast-retaining sea slug Elysia crispata morphotype clarki.</title>
        <authorList>
            <person name="Eastman K.E."/>
            <person name="Pendleton A.L."/>
            <person name="Shaikh M.A."/>
            <person name="Suttiyut T."/>
            <person name="Ogas R."/>
            <person name="Tomko P."/>
            <person name="Gavelis G."/>
            <person name="Widhalm J.R."/>
            <person name="Wisecaver J.H."/>
        </authorList>
    </citation>
    <scope>NUCLEOTIDE SEQUENCE</scope>
    <source>
        <strain evidence="2">ECLA1</strain>
    </source>
</reference>
<dbReference type="AlphaFoldDB" id="A0AAE0ZWX8"/>
<evidence type="ECO:0000256" key="1">
    <source>
        <dbReference type="SAM" id="MobiDB-lite"/>
    </source>
</evidence>